<evidence type="ECO:0000256" key="1">
    <source>
        <dbReference type="SAM" id="MobiDB-lite"/>
    </source>
</evidence>
<dbReference type="Proteomes" id="UP000728032">
    <property type="component" value="Unassembled WGS sequence"/>
</dbReference>
<dbReference type="OrthoDB" id="6531515at2759"/>
<name>A0A7R9MTQ7_9ACAR</name>
<organism evidence="3">
    <name type="scientific">Oppiella nova</name>
    <dbReference type="NCBI Taxonomy" id="334625"/>
    <lineage>
        <taxon>Eukaryota</taxon>
        <taxon>Metazoa</taxon>
        <taxon>Ecdysozoa</taxon>
        <taxon>Arthropoda</taxon>
        <taxon>Chelicerata</taxon>
        <taxon>Arachnida</taxon>
        <taxon>Acari</taxon>
        <taxon>Acariformes</taxon>
        <taxon>Sarcoptiformes</taxon>
        <taxon>Oribatida</taxon>
        <taxon>Brachypylina</taxon>
        <taxon>Oppioidea</taxon>
        <taxon>Oppiidae</taxon>
        <taxon>Oppiella</taxon>
    </lineage>
</organism>
<proteinExistence type="predicted"/>
<sequence>MVTLKKPQPNDKFTLELKLGSHKIQLSGSFVKSCEESYTSPCTIIIAFLASLCLILFTALALALIILRRKKPITFKFGQREDRESIQYDSGKSYNETNYEETFEQSNKIESTIDVTANNILIGAKAASKDSPSLTSMPRKSSLKPPKTNFSDQLNNNGIYENAAYTGGELDVVHEVSEDKPIDE</sequence>
<accession>A0A7R9MTQ7</accession>
<dbReference type="EMBL" id="CAJPVJ010043597">
    <property type="protein sequence ID" value="CAG2182270.1"/>
    <property type="molecule type" value="Genomic_DNA"/>
</dbReference>
<feature type="compositionally biased region" description="Polar residues" evidence="1">
    <location>
        <begin position="130"/>
        <end position="139"/>
    </location>
</feature>
<feature type="non-terminal residue" evidence="3">
    <location>
        <position position="184"/>
    </location>
</feature>
<protein>
    <submittedName>
        <fullName evidence="3">Uncharacterized protein</fullName>
    </submittedName>
</protein>
<evidence type="ECO:0000313" key="3">
    <source>
        <dbReference type="EMBL" id="CAD7665133.1"/>
    </source>
</evidence>
<feature type="transmembrane region" description="Helical" evidence="2">
    <location>
        <begin position="44"/>
        <end position="67"/>
    </location>
</feature>
<keyword evidence="2" id="KW-1133">Transmembrane helix</keyword>
<keyword evidence="2" id="KW-0812">Transmembrane</keyword>
<dbReference type="EMBL" id="OC958422">
    <property type="protein sequence ID" value="CAD7665133.1"/>
    <property type="molecule type" value="Genomic_DNA"/>
</dbReference>
<keyword evidence="4" id="KW-1185">Reference proteome</keyword>
<evidence type="ECO:0000313" key="4">
    <source>
        <dbReference type="Proteomes" id="UP000728032"/>
    </source>
</evidence>
<gene>
    <name evidence="3" type="ORF">ONB1V03_LOCUS21691</name>
</gene>
<reference evidence="3" key="1">
    <citation type="submission" date="2020-11" db="EMBL/GenBank/DDBJ databases">
        <authorList>
            <person name="Tran Van P."/>
        </authorList>
    </citation>
    <scope>NUCLEOTIDE SEQUENCE</scope>
</reference>
<keyword evidence="2" id="KW-0472">Membrane</keyword>
<dbReference type="AlphaFoldDB" id="A0A7R9MTQ7"/>
<feature type="region of interest" description="Disordered" evidence="1">
    <location>
        <begin position="129"/>
        <end position="156"/>
    </location>
</feature>
<evidence type="ECO:0000256" key="2">
    <source>
        <dbReference type="SAM" id="Phobius"/>
    </source>
</evidence>